<dbReference type="AlphaFoldDB" id="A0AAN8G4X6"/>
<evidence type="ECO:0000259" key="1">
    <source>
        <dbReference type="Pfam" id="PF17906"/>
    </source>
</evidence>
<feature type="domain" description="Mos1 transposase HTH" evidence="1">
    <location>
        <begin position="7"/>
        <end position="38"/>
    </location>
</feature>
<accession>A0AAN8G4X6</accession>
<evidence type="ECO:0000313" key="2">
    <source>
        <dbReference type="EMBL" id="KAK5983650.1"/>
    </source>
</evidence>
<comment type="caution">
    <text evidence="2">The sequence shown here is derived from an EMBL/GenBank/DDBJ whole genome shotgun (WGS) entry which is preliminary data.</text>
</comment>
<organism evidence="2 3">
    <name type="scientific">Trichostrongylus colubriformis</name>
    <name type="common">Black scour worm</name>
    <dbReference type="NCBI Taxonomy" id="6319"/>
    <lineage>
        <taxon>Eukaryota</taxon>
        <taxon>Metazoa</taxon>
        <taxon>Ecdysozoa</taxon>
        <taxon>Nematoda</taxon>
        <taxon>Chromadorea</taxon>
        <taxon>Rhabditida</taxon>
        <taxon>Rhabditina</taxon>
        <taxon>Rhabditomorpha</taxon>
        <taxon>Strongyloidea</taxon>
        <taxon>Trichostrongylidae</taxon>
        <taxon>Trichostrongylus</taxon>
    </lineage>
</organism>
<dbReference type="EMBL" id="WIXE01003765">
    <property type="protein sequence ID" value="KAK5983650.1"/>
    <property type="molecule type" value="Genomic_DNA"/>
</dbReference>
<name>A0AAN8G4X6_TRICO</name>
<sequence length="118" mass="14201">MSKMLSKEQIRVILLHEFKLERKAVEAYENIVKAWGSDDEPRRGRIPELDDDCLKALVELDPRKTIRDTDPVKRMAQKKWEKWQATLLWELSRIKGLAEKKLRPKWIYGWRRMTQPKN</sequence>
<protein>
    <recommendedName>
        <fullName evidence="1">Mos1 transposase HTH domain-containing protein</fullName>
    </recommendedName>
</protein>
<dbReference type="InterPro" id="IPR041426">
    <property type="entry name" value="Mos1_HTH"/>
</dbReference>
<gene>
    <name evidence="2" type="ORF">GCK32_011517</name>
</gene>
<dbReference type="Pfam" id="PF17906">
    <property type="entry name" value="HTH_48"/>
    <property type="match status" value="1"/>
</dbReference>
<proteinExistence type="predicted"/>
<dbReference type="Proteomes" id="UP001331761">
    <property type="component" value="Unassembled WGS sequence"/>
</dbReference>
<reference evidence="2 3" key="1">
    <citation type="submission" date="2019-10" db="EMBL/GenBank/DDBJ databases">
        <title>Assembly and Annotation for the nematode Trichostrongylus colubriformis.</title>
        <authorList>
            <person name="Martin J."/>
        </authorList>
    </citation>
    <scope>NUCLEOTIDE SEQUENCE [LARGE SCALE GENOMIC DNA]</scope>
    <source>
        <strain evidence="2">G859</strain>
        <tissue evidence="2">Whole worm</tissue>
    </source>
</reference>
<evidence type="ECO:0000313" key="3">
    <source>
        <dbReference type="Proteomes" id="UP001331761"/>
    </source>
</evidence>
<dbReference type="Gene3D" id="1.10.10.1450">
    <property type="match status" value="1"/>
</dbReference>
<keyword evidence="3" id="KW-1185">Reference proteome</keyword>